<dbReference type="SMART" id="SM00564">
    <property type="entry name" value="PQQ"/>
    <property type="match status" value="5"/>
</dbReference>
<dbReference type="Pfam" id="PF13360">
    <property type="entry name" value="PQQ_2"/>
    <property type="match status" value="2"/>
</dbReference>
<evidence type="ECO:0000313" key="4">
    <source>
        <dbReference type="Proteomes" id="UP000296216"/>
    </source>
</evidence>
<dbReference type="Proteomes" id="UP000323075">
    <property type="component" value="Unassembled WGS sequence"/>
</dbReference>
<evidence type="ECO:0000313" key="5">
    <source>
        <dbReference type="Proteomes" id="UP000323075"/>
    </source>
</evidence>
<gene>
    <name evidence="3" type="ORF">APQ99_02042</name>
    <name evidence="2" type="ORF">HBSAL_12420</name>
</gene>
<dbReference type="InterPro" id="IPR002372">
    <property type="entry name" value="PQQ_rpt_dom"/>
</dbReference>
<dbReference type="Proteomes" id="UP000296216">
    <property type="component" value="Plasmid pHSAL1"/>
</dbReference>
<dbReference type="Gene3D" id="2.40.10.480">
    <property type="match status" value="1"/>
</dbReference>
<dbReference type="EMBL" id="VRYN01000006">
    <property type="protein sequence ID" value="TYO75400.1"/>
    <property type="molecule type" value="Genomic_DNA"/>
</dbReference>
<feature type="domain" description="Pyrrolo-quinoline quinone repeat" evidence="1">
    <location>
        <begin position="225"/>
        <end position="321"/>
    </location>
</feature>
<reference evidence="2" key="3">
    <citation type="journal article" name="MicrobiologyOpen">
        <title>Whole-genome comparison between the type strain of Halobacterium salinarum (DSM 3754(T)) and the laboratory strains R1 and NRC-1.</title>
        <authorList>
            <person name="Pfeiffer F."/>
            <person name="Losensky G."/>
            <person name="Marchfelder A."/>
            <person name="Habermann B."/>
            <person name="Dyall-Smith M."/>
        </authorList>
    </citation>
    <scope>NUCLEOTIDE SEQUENCE</scope>
    <source>
        <strain evidence="2">91-R6</strain>
    </source>
</reference>
<reference evidence="2 4" key="1">
    <citation type="journal article" date="2019" name="Microbiol. Resour. Announc.">
        <title>The Genome Sequence of the Halobacterium salinarum Type Strain Is Closely Related to That of Laboratory Strains NRC-1 and R1.</title>
        <authorList>
            <person name="Pfeiffer F."/>
            <person name="Marchfelder A."/>
            <person name="Habermann B."/>
            <person name="Dyall-Smith M.L."/>
        </authorList>
    </citation>
    <scope>NUCLEOTIDE SEQUENCE [LARGE SCALE GENOMIC DNA]</scope>
    <source>
        <strain evidence="2">91-R6</strain>
        <strain evidence="4">ATCC 33171 / DSM 3754 / JCM 8978 / NBRC 102687 / NCIMB 764 / 91-R6</strain>
        <plasmid evidence="4">phsal1</plasmid>
    </source>
</reference>
<keyword evidence="2" id="KW-0614">Plasmid</keyword>
<dbReference type="Gene3D" id="2.140.10.10">
    <property type="entry name" value="Quinoprotein alcohol dehydrogenase-like superfamily"/>
    <property type="match status" value="1"/>
</dbReference>
<proteinExistence type="predicted"/>
<dbReference type="PANTHER" id="PTHR34512">
    <property type="entry name" value="CELL SURFACE PROTEIN"/>
    <property type="match status" value="1"/>
</dbReference>
<dbReference type="RefSeq" id="WP_010904146.1">
    <property type="nucleotide sequence ID" value="NZ_VRYN01000006.1"/>
</dbReference>
<evidence type="ECO:0000259" key="1">
    <source>
        <dbReference type="Pfam" id="PF13360"/>
    </source>
</evidence>
<organism evidence="2 4">
    <name type="scientific">Halobacterium salinarum (strain ATCC 33171 / DSM 3754 / JCM 8978 / NBRC 102687 / NCIMB 764 / 91-R6)</name>
    <dbReference type="NCBI Taxonomy" id="2597657"/>
    <lineage>
        <taxon>Archaea</taxon>
        <taxon>Methanobacteriati</taxon>
        <taxon>Methanobacteriota</taxon>
        <taxon>Stenosarchaea group</taxon>
        <taxon>Halobacteria</taxon>
        <taxon>Halobacteriales</taxon>
        <taxon>Halobacteriaceae</taxon>
        <taxon>Halobacterium</taxon>
    </lineage>
</organism>
<dbReference type="GeneID" id="68695237"/>
<dbReference type="Gene3D" id="2.130.10.10">
    <property type="entry name" value="YVTN repeat-like/Quinoprotein amine dehydrogenase"/>
    <property type="match status" value="1"/>
</dbReference>
<dbReference type="InterPro" id="IPR018391">
    <property type="entry name" value="PQQ_b-propeller_rpt"/>
</dbReference>
<dbReference type="InterPro" id="IPR015943">
    <property type="entry name" value="WD40/YVTN_repeat-like_dom_sf"/>
</dbReference>
<evidence type="ECO:0000313" key="2">
    <source>
        <dbReference type="EMBL" id="QCC46060.1"/>
    </source>
</evidence>
<reference evidence="3 5" key="2">
    <citation type="submission" date="2019-07" db="EMBL/GenBank/DDBJ databases">
        <title>Genomic Encyclopedia of Archaeal and Bacterial Type Strains, Phase II (KMG-II): from individual species to whole genera.</title>
        <authorList>
            <person name="Goeker M."/>
        </authorList>
    </citation>
    <scope>NUCLEOTIDE SEQUENCE [LARGE SCALE GENOMIC DNA]</scope>
    <source>
        <strain evidence="3 5">DSM 3754</strain>
    </source>
</reference>
<dbReference type="AlphaFoldDB" id="A0A4D6GW22"/>
<protein>
    <submittedName>
        <fullName evidence="3">Outer membrane protein assembly factor BamB, contains PQQ-like beta-propeller repeat</fullName>
    </submittedName>
    <submittedName>
        <fullName evidence="2">PQQ repeat protein</fullName>
    </submittedName>
</protein>
<dbReference type="InterPro" id="IPR011047">
    <property type="entry name" value="Quinoprotein_ADH-like_sf"/>
</dbReference>
<geneLocation type="plasmid" evidence="2">
    <name>pHSAL1</name>
</geneLocation>
<dbReference type="PANTHER" id="PTHR34512:SF30">
    <property type="entry name" value="OUTER MEMBRANE PROTEIN ASSEMBLY FACTOR BAMB"/>
    <property type="match status" value="1"/>
</dbReference>
<feature type="domain" description="Pyrrolo-quinoline quinone repeat" evidence="1">
    <location>
        <begin position="107"/>
        <end position="221"/>
    </location>
</feature>
<dbReference type="EMBL" id="CP038632">
    <property type="protein sequence ID" value="QCC46060.1"/>
    <property type="molecule type" value="Genomic_DNA"/>
</dbReference>
<evidence type="ECO:0000313" key="3">
    <source>
        <dbReference type="EMBL" id="TYO75400.1"/>
    </source>
</evidence>
<name>A0A4D6GW22_HALS9</name>
<accession>A0A4D6GW22</accession>
<geneLocation type="plasmid" evidence="4">
    <name>phsal1</name>
</geneLocation>
<sequence length="398" mass="42398">MVDSICTRRRLLAAVGATSVSAVAGCSSTLFGGDVEYIQDAPVGEVTGPWPTYQHDFARTGATTDPGPSSDATESTVLELFNLHPDSQVMFTGDRGILALTPDEFGGSYTSFDINENTRSWNVETTGSGGSVTIAGNAAFASTSRGIRVYDIRSGDLCWRANTGSPFLGNAPVFVSGKILSWDSSSVVAYDATTGQKRWTFSFEDTGPNSVGLRDGIVYIQLETGVAAVDPESGDQVWRRSLLPETDQQIVIGDESVYYSAEGGKLYALSTEREGETQWKTSIPNEYGHSLAVSNNRIHVSASDSSDRGVLTTLDAADGSTINIEKHPDGRTSPPIVADGTQFWLGEETLYASDADTGSRKWSLDVNATVESYSSLSVHGSDLFFASRNGVVKISDGA</sequence>
<dbReference type="SUPFAM" id="SSF50998">
    <property type="entry name" value="Quinoprotein alcohol dehydrogenase-like"/>
    <property type="match status" value="2"/>
</dbReference>